<dbReference type="Pfam" id="PF00134">
    <property type="entry name" value="Cyclin_N"/>
    <property type="match status" value="1"/>
</dbReference>
<dbReference type="CDD" id="cd20509">
    <property type="entry name" value="CYCLIN_CCNB1-like_rpt2"/>
    <property type="match status" value="1"/>
</dbReference>
<organism evidence="8 9">
    <name type="scientific">Desmophyllum pertusum</name>
    <dbReference type="NCBI Taxonomy" id="174260"/>
    <lineage>
        <taxon>Eukaryota</taxon>
        <taxon>Metazoa</taxon>
        <taxon>Cnidaria</taxon>
        <taxon>Anthozoa</taxon>
        <taxon>Hexacorallia</taxon>
        <taxon>Scleractinia</taxon>
        <taxon>Caryophylliina</taxon>
        <taxon>Caryophylliidae</taxon>
        <taxon>Desmophyllum</taxon>
    </lineage>
</organism>
<evidence type="ECO:0000256" key="5">
    <source>
        <dbReference type="SAM" id="MobiDB-lite"/>
    </source>
</evidence>
<dbReference type="SMART" id="SM01332">
    <property type="entry name" value="Cyclin_C"/>
    <property type="match status" value="1"/>
</dbReference>
<dbReference type="FunFam" id="1.10.472.10:FF:000001">
    <property type="entry name" value="G2/mitotic-specific cyclin"/>
    <property type="match status" value="1"/>
</dbReference>
<dbReference type="Pfam" id="PF02984">
    <property type="entry name" value="Cyclin_C"/>
    <property type="match status" value="1"/>
</dbReference>
<dbReference type="PANTHER" id="PTHR10177">
    <property type="entry name" value="CYCLINS"/>
    <property type="match status" value="1"/>
</dbReference>
<evidence type="ECO:0000313" key="8">
    <source>
        <dbReference type="EMBL" id="KAJ7385316.1"/>
    </source>
</evidence>
<dbReference type="GO" id="GO:0044772">
    <property type="term" value="P:mitotic cell cycle phase transition"/>
    <property type="evidence" value="ECO:0007669"/>
    <property type="project" value="InterPro"/>
</dbReference>
<comment type="caution">
    <text evidence="8">The sequence shown here is derived from an EMBL/GenBank/DDBJ whole genome shotgun (WGS) entry which is preliminary data.</text>
</comment>
<dbReference type="GO" id="GO:0016538">
    <property type="term" value="F:cyclin-dependent protein serine/threonine kinase regulator activity"/>
    <property type="evidence" value="ECO:0007669"/>
    <property type="project" value="InterPro"/>
</dbReference>
<dbReference type="OrthoDB" id="5590282at2759"/>
<keyword evidence="1" id="KW-0132">Cell division</keyword>
<keyword evidence="8" id="KW-0328">Glycosyltransferase</keyword>
<dbReference type="PROSITE" id="PS00292">
    <property type="entry name" value="CYCLINS"/>
    <property type="match status" value="1"/>
</dbReference>
<feature type="domain" description="Cyclin C-terminal" evidence="7">
    <location>
        <begin position="261"/>
        <end position="379"/>
    </location>
</feature>
<evidence type="ECO:0000259" key="6">
    <source>
        <dbReference type="SMART" id="SM00385"/>
    </source>
</evidence>
<dbReference type="PIRSF" id="PIRSF001771">
    <property type="entry name" value="Cyclin_A_B_D_E"/>
    <property type="match status" value="1"/>
</dbReference>
<dbReference type="InterPro" id="IPR006671">
    <property type="entry name" value="Cyclin_N"/>
</dbReference>
<gene>
    <name evidence="8" type="primary">CCNB2</name>
    <name evidence="8" type="ORF">OS493_016391</name>
</gene>
<dbReference type="InterPro" id="IPR013763">
    <property type="entry name" value="Cyclin-like_dom"/>
</dbReference>
<feature type="domain" description="Cyclin-like" evidence="6">
    <location>
        <begin position="265"/>
        <end position="346"/>
    </location>
</feature>
<comment type="similarity">
    <text evidence="4">Belongs to the cyclin family.</text>
</comment>
<evidence type="ECO:0000256" key="4">
    <source>
        <dbReference type="RuleBase" id="RU000383"/>
    </source>
</evidence>
<sequence>MAAVGRLGNVIRQDQENEHLLAAKAKFAKNARPRAALGDLGNKPAAVTSKTSANLGGGAKSKRTLHRTEATTGLLSKQAKEQDAKQQKKTIDVDVIGEALESCCITPIPANVEDIDKEDISNPQLCAEYVQEIYQYMHKLECEFHVPPRYLSQRKGVTELMRAILVDWLIQVHNKFKLLQETLYITISILDRFLSVYDDVGKHNLQLVGVSAMLLASKYEEMYCPEIGDFVYITDNSYDKGEIRRMEATIFKHVDFSVGKPLCLHFLRRNSKAGMVDPTKHTMAKYFMELSLVDYTCVQFLPSEIAAASLYIAMKVDDGSEWTPTLEYYSMYSESKLQPCARRIAFLITKTLSGSAKNVAVYNKYAAPKFLNVSKLKSLRSSFVTDLAAEES</sequence>
<evidence type="ECO:0000256" key="1">
    <source>
        <dbReference type="ARBA" id="ARBA00022618"/>
    </source>
</evidence>
<keyword evidence="9" id="KW-1185">Reference proteome</keyword>
<keyword evidence="8" id="KW-0808">Transferase</keyword>
<evidence type="ECO:0000256" key="3">
    <source>
        <dbReference type="ARBA" id="ARBA00023306"/>
    </source>
</evidence>
<dbReference type="SUPFAM" id="SSF47954">
    <property type="entry name" value="Cyclin-like"/>
    <property type="match status" value="2"/>
</dbReference>
<keyword evidence="3" id="KW-0131">Cell cycle</keyword>
<dbReference type="CDD" id="cd20507">
    <property type="entry name" value="CYCLIN_CCNB1-like_rpt1"/>
    <property type="match status" value="1"/>
</dbReference>
<dbReference type="EMBL" id="MU825881">
    <property type="protein sequence ID" value="KAJ7385316.1"/>
    <property type="molecule type" value="Genomic_DNA"/>
</dbReference>
<dbReference type="InterPro" id="IPR048258">
    <property type="entry name" value="Cyclins_cyclin-box"/>
</dbReference>
<dbReference type="InterPro" id="IPR036915">
    <property type="entry name" value="Cyclin-like_sf"/>
</dbReference>
<reference evidence="8" key="1">
    <citation type="submission" date="2023-01" db="EMBL/GenBank/DDBJ databases">
        <title>Genome assembly of the deep-sea coral Lophelia pertusa.</title>
        <authorList>
            <person name="Herrera S."/>
            <person name="Cordes E."/>
        </authorList>
    </citation>
    <scope>NUCLEOTIDE SEQUENCE</scope>
    <source>
        <strain evidence="8">USNM1676648</strain>
        <tissue evidence="8">Polyp</tissue>
    </source>
</reference>
<dbReference type="GO" id="GO:0051301">
    <property type="term" value="P:cell division"/>
    <property type="evidence" value="ECO:0007669"/>
    <property type="project" value="UniProtKB-KW"/>
</dbReference>
<feature type="region of interest" description="Disordered" evidence="5">
    <location>
        <begin position="36"/>
        <end position="64"/>
    </location>
</feature>
<evidence type="ECO:0000313" key="9">
    <source>
        <dbReference type="Proteomes" id="UP001163046"/>
    </source>
</evidence>
<dbReference type="AlphaFoldDB" id="A0A9X0D3L6"/>
<evidence type="ECO:0000256" key="2">
    <source>
        <dbReference type="ARBA" id="ARBA00023127"/>
    </source>
</evidence>
<feature type="domain" description="Cyclin-like" evidence="6">
    <location>
        <begin position="167"/>
        <end position="252"/>
    </location>
</feature>
<dbReference type="SMART" id="SM00385">
    <property type="entry name" value="CYCLIN"/>
    <property type="match status" value="2"/>
</dbReference>
<dbReference type="InterPro" id="IPR046965">
    <property type="entry name" value="Cyclin_A/B-like"/>
</dbReference>
<name>A0A9X0D3L6_9CNID</name>
<dbReference type="GO" id="GO:0003950">
    <property type="term" value="F:NAD+ poly-ADP-ribosyltransferase activity"/>
    <property type="evidence" value="ECO:0007669"/>
    <property type="project" value="UniProtKB-EC"/>
</dbReference>
<accession>A0A9X0D3L6</accession>
<dbReference type="Proteomes" id="UP001163046">
    <property type="component" value="Unassembled WGS sequence"/>
</dbReference>
<dbReference type="InterPro" id="IPR039361">
    <property type="entry name" value="Cyclin"/>
</dbReference>
<dbReference type="Gene3D" id="1.10.472.10">
    <property type="entry name" value="Cyclin-like"/>
    <property type="match status" value="2"/>
</dbReference>
<dbReference type="EC" id="2.4.2.30" evidence="8"/>
<dbReference type="InterPro" id="IPR004367">
    <property type="entry name" value="Cyclin_C-dom"/>
</dbReference>
<evidence type="ECO:0000259" key="7">
    <source>
        <dbReference type="SMART" id="SM01332"/>
    </source>
</evidence>
<keyword evidence="2 4" id="KW-0195">Cyclin</keyword>
<protein>
    <submittedName>
        <fullName evidence="8">G2/mitotic-specific cyclin-B2</fullName>
        <ecNumber evidence="8">2.4.2.30</ecNumber>
    </submittedName>
</protein>
<proteinExistence type="inferred from homology"/>